<evidence type="ECO:0000259" key="9">
    <source>
        <dbReference type="PROSITE" id="PS51755"/>
    </source>
</evidence>
<keyword evidence="4 7" id="KW-0238">DNA-binding</keyword>
<organism evidence="10 11">
    <name type="scientific">Lacticaseibacillus yichunensis</name>
    <dbReference type="NCBI Taxonomy" id="2486015"/>
    <lineage>
        <taxon>Bacteria</taxon>
        <taxon>Bacillati</taxon>
        <taxon>Bacillota</taxon>
        <taxon>Bacilli</taxon>
        <taxon>Lactobacillales</taxon>
        <taxon>Lactobacillaceae</taxon>
        <taxon>Lacticaseibacillus</taxon>
    </lineage>
</organism>
<dbReference type="SMART" id="SM00862">
    <property type="entry name" value="Trans_reg_C"/>
    <property type="match status" value="1"/>
</dbReference>
<evidence type="ECO:0000256" key="4">
    <source>
        <dbReference type="ARBA" id="ARBA00023125"/>
    </source>
</evidence>
<name>A0ABW4CU05_9LACO</name>
<keyword evidence="2" id="KW-0902">Two-component regulatory system</keyword>
<dbReference type="InterPro" id="IPR039420">
    <property type="entry name" value="WalR-like"/>
</dbReference>
<dbReference type="Gene3D" id="1.10.10.10">
    <property type="entry name" value="Winged helix-like DNA-binding domain superfamily/Winged helix DNA-binding domain"/>
    <property type="match status" value="1"/>
</dbReference>
<evidence type="ECO:0000313" key="10">
    <source>
        <dbReference type="EMBL" id="MFD1433005.1"/>
    </source>
</evidence>
<dbReference type="PROSITE" id="PS50110">
    <property type="entry name" value="RESPONSE_REGULATORY"/>
    <property type="match status" value="1"/>
</dbReference>
<dbReference type="SMART" id="SM00448">
    <property type="entry name" value="REC"/>
    <property type="match status" value="1"/>
</dbReference>
<dbReference type="InterPro" id="IPR001867">
    <property type="entry name" value="OmpR/PhoB-type_DNA-bd"/>
</dbReference>
<evidence type="ECO:0000256" key="5">
    <source>
        <dbReference type="ARBA" id="ARBA00023163"/>
    </source>
</evidence>
<comment type="caution">
    <text evidence="10">The sequence shown here is derived from an EMBL/GenBank/DDBJ whole genome shotgun (WGS) entry which is preliminary data.</text>
</comment>
<dbReference type="EMBL" id="JBHTOG010000051">
    <property type="protein sequence ID" value="MFD1433005.1"/>
    <property type="molecule type" value="Genomic_DNA"/>
</dbReference>
<keyword evidence="11" id="KW-1185">Reference proteome</keyword>
<dbReference type="Pfam" id="PF00486">
    <property type="entry name" value="Trans_reg_C"/>
    <property type="match status" value="1"/>
</dbReference>
<evidence type="ECO:0000256" key="7">
    <source>
        <dbReference type="PROSITE-ProRule" id="PRU01091"/>
    </source>
</evidence>
<dbReference type="InterPro" id="IPR011006">
    <property type="entry name" value="CheY-like_superfamily"/>
</dbReference>
<evidence type="ECO:0000313" key="11">
    <source>
        <dbReference type="Proteomes" id="UP001597192"/>
    </source>
</evidence>
<dbReference type="CDD" id="cd00383">
    <property type="entry name" value="trans_reg_C"/>
    <property type="match status" value="1"/>
</dbReference>
<evidence type="ECO:0000256" key="1">
    <source>
        <dbReference type="ARBA" id="ARBA00022553"/>
    </source>
</evidence>
<evidence type="ECO:0000259" key="8">
    <source>
        <dbReference type="PROSITE" id="PS50110"/>
    </source>
</evidence>
<keyword evidence="5" id="KW-0804">Transcription</keyword>
<sequence>MRVLIVEDEPALRESMATFLGRKMAVDTAGTLGEADASIAEAAPDAVVLDLTLPDGDGLTWLKTWRPLLAGRVLVVTANDQESAMLTGLALADDYVVKPVSLRVLAARLEKLLPSAVLSMGALTVDLARGEVRRGSELVPLSATEWRLVSFLAQHQGQLLTRDQLLALWDASGSFVSDNTLTVTMRRLREKLEQPGEPPLIRTVRGMGYFINGENTLA</sequence>
<dbReference type="SUPFAM" id="SSF46894">
    <property type="entry name" value="C-terminal effector domain of the bipartite response regulators"/>
    <property type="match status" value="1"/>
</dbReference>
<dbReference type="PROSITE" id="PS51755">
    <property type="entry name" value="OMPR_PHOB"/>
    <property type="match status" value="1"/>
</dbReference>
<dbReference type="InterPro" id="IPR036388">
    <property type="entry name" value="WH-like_DNA-bd_sf"/>
</dbReference>
<protein>
    <submittedName>
        <fullName evidence="10">Response regulator transcription factor</fullName>
    </submittedName>
</protein>
<evidence type="ECO:0000256" key="3">
    <source>
        <dbReference type="ARBA" id="ARBA00023015"/>
    </source>
</evidence>
<keyword evidence="3" id="KW-0805">Transcription regulation</keyword>
<feature type="modified residue" description="4-aspartylphosphate" evidence="6">
    <location>
        <position position="50"/>
    </location>
</feature>
<accession>A0ABW4CU05</accession>
<dbReference type="PANTHER" id="PTHR48111:SF47">
    <property type="entry name" value="TRANSCRIPTIONAL REGULATORY PROTEIN RSTA"/>
    <property type="match status" value="1"/>
</dbReference>
<reference evidence="11" key="1">
    <citation type="journal article" date="2019" name="Int. J. Syst. Evol. Microbiol.">
        <title>The Global Catalogue of Microorganisms (GCM) 10K type strain sequencing project: providing services to taxonomists for standard genome sequencing and annotation.</title>
        <authorList>
            <consortium name="The Broad Institute Genomics Platform"/>
            <consortium name="The Broad Institute Genome Sequencing Center for Infectious Disease"/>
            <person name="Wu L."/>
            <person name="Ma J."/>
        </authorList>
    </citation>
    <scope>NUCLEOTIDE SEQUENCE [LARGE SCALE GENOMIC DNA]</scope>
    <source>
        <strain evidence="11">CCM 8947</strain>
    </source>
</reference>
<evidence type="ECO:0000256" key="2">
    <source>
        <dbReference type="ARBA" id="ARBA00023012"/>
    </source>
</evidence>
<evidence type="ECO:0000256" key="6">
    <source>
        <dbReference type="PROSITE-ProRule" id="PRU00169"/>
    </source>
</evidence>
<dbReference type="Pfam" id="PF00072">
    <property type="entry name" value="Response_reg"/>
    <property type="match status" value="1"/>
</dbReference>
<feature type="DNA-binding region" description="OmpR/PhoB-type" evidence="7">
    <location>
        <begin position="115"/>
        <end position="213"/>
    </location>
</feature>
<dbReference type="InterPro" id="IPR016032">
    <property type="entry name" value="Sig_transdc_resp-reg_C-effctor"/>
</dbReference>
<dbReference type="Gene3D" id="3.40.50.2300">
    <property type="match status" value="1"/>
</dbReference>
<feature type="domain" description="Response regulatory" evidence="8">
    <location>
        <begin position="2"/>
        <end position="113"/>
    </location>
</feature>
<proteinExistence type="predicted"/>
<dbReference type="RefSeq" id="WP_125698274.1">
    <property type="nucleotide sequence ID" value="NZ_JBHTOG010000051.1"/>
</dbReference>
<gene>
    <name evidence="10" type="ORF">ACFQ47_10035</name>
</gene>
<dbReference type="SUPFAM" id="SSF52172">
    <property type="entry name" value="CheY-like"/>
    <property type="match status" value="1"/>
</dbReference>
<dbReference type="InterPro" id="IPR001789">
    <property type="entry name" value="Sig_transdc_resp-reg_receiver"/>
</dbReference>
<dbReference type="PANTHER" id="PTHR48111">
    <property type="entry name" value="REGULATOR OF RPOS"/>
    <property type="match status" value="1"/>
</dbReference>
<dbReference type="Proteomes" id="UP001597192">
    <property type="component" value="Unassembled WGS sequence"/>
</dbReference>
<keyword evidence="1 6" id="KW-0597">Phosphoprotein</keyword>
<feature type="domain" description="OmpR/PhoB-type" evidence="9">
    <location>
        <begin position="115"/>
        <end position="213"/>
    </location>
</feature>